<proteinExistence type="predicted"/>
<gene>
    <name evidence="2" type="ORF">E2C01_010251</name>
</gene>
<evidence type="ECO:0000256" key="1">
    <source>
        <dbReference type="SAM" id="MobiDB-lite"/>
    </source>
</evidence>
<feature type="compositionally biased region" description="Polar residues" evidence="1">
    <location>
        <begin position="393"/>
        <end position="408"/>
    </location>
</feature>
<accession>A0A5B7D867</accession>
<organism evidence="2 3">
    <name type="scientific">Portunus trituberculatus</name>
    <name type="common">Swimming crab</name>
    <name type="synonym">Neptunus trituberculatus</name>
    <dbReference type="NCBI Taxonomy" id="210409"/>
    <lineage>
        <taxon>Eukaryota</taxon>
        <taxon>Metazoa</taxon>
        <taxon>Ecdysozoa</taxon>
        <taxon>Arthropoda</taxon>
        <taxon>Crustacea</taxon>
        <taxon>Multicrustacea</taxon>
        <taxon>Malacostraca</taxon>
        <taxon>Eumalacostraca</taxon>
        <taxon>Eucarida</taxon>
        <taxon>Decapoda</taxon>
        <taxon>Pleocyemata</taxon>
        <taxon>Brachyura</taxon>
        <taxon>Eubrachyura</taxon>
        <taxon>Portunoidea</taxon>
        <taxon>Portunidae</taxon>
        <taxon>Portuninae</taxon>
        <taxon>Portunus</taxon>
    </lineage>
</organism>
<dbReference type="OrthoDB" id="9942268at2759"/>
<keyword evidence="3" id="KW-1185">Reference proteome</keyword>
<feature type="compositionally biased region" description="Basic and acidic residues" evidence="1">
    <location>
        <begin position="344"/>
        <end position="356"/>
    </location>
</feature>
<reference evidence="2 3" key="1">
    <citation type="submission" date="2019-05" db="EMBL/GenBank/DDBJ databases">
        <title>Another draft genome of Portunus trituberculatus and its Hox gene families provides insights of decapod evolution.</title>
        <authorList>
            <person name="Jeong J.-H."/>
            <person name="Song I."/>
            <person name="Kim S."/>
            <person name="Choi T."/>
            <person name="Kim D."/>
            <person name="Ryu S."/>
            <person name="Kim W."/>
        </authorList>
    </citation>
    <scope>NUCLEOTIDE SEQUENCE [LARGE SCALE GENOMIC DNA]</scope>
    <source>
        <tissue evidence="2">Muscle</tissue>
    </source>
</reference>
<feature type="region of interest" description="Disordered" evidence="1">
    <location>
        <begin position="1"/>
        <end position="51"/>
    </location>
</feature>
<dbReference type="AlphaFoldDB" id="A0A5B7D867"/>
<comment type="caution">
    <text evidence="2">The sequence shown here is derived from an EMBL/GenBank/DDBJ whole genome shotgun (WGS) entry which is preliminary data.</text>
</comment>
<dbReference type="EMBL" id="VSRR010000585">
    <property type="protein sequence ID" value="MPC17396.1"/>
    <property type="molecule type" value="Genomic_DNA"/>
</dbReference>
<evidence type="ECO:0000313" key="2">
    <source>
        <dbReference type="EMBL" id="MPC17396.1"/>
    </source>
</evidence>
<name>A0A5B7D867_PORTR</name>
<feature type="region of interest" description="Disordered" evidence="1">
    <location>
        <begin position="80"/>
        <end position="166"/>
    </location>
</feature>
<feature type="compositionally biased region" description="Low complexity" evidence="1">
    <location>
        <begin position="157"/>
        <end position="166"/>
    </location>
</feature>
<feature type="region of interest" description="Disordered" evidence="1">
    <location>
        <begin position="313"/>
        <end position="416"/>
    </location>
</feature>
<feature type="compositionally biased region" description="Polar residues" evidence="1">
    <location>
        <begin position="80"/>
        <end position="93"/>
    </location>
</feature>
<evidence type="ECO:0000313" key="3">
    <source>
        <dbReference type="Proteomes" id="UP000324222"/>
    </source>
</evidence>
<feature type="compositionally biased region" description="Low complexity" evidence="1">
    <location>
        <begin position="189"/>
        <end position="198"/>
    </location>
</feature>
<protein>
    <submittedName>
        <fullName evidence="2">Uncharacterized protein</fullName>
    </submittedName>
</protein>
<feature type="compositionally biased region" description="Basic residues" evidence="1">
    <location>
        <begin position="1"/>
        <end position="11"/>
    </location>
</feature>
<feature type="compositionally biased region" description="Polar residues" evidence="1">
    <location>
        <begin position="125"/>
        <end position="141"/>
    </location>
</feature>
<sequence length="416" mass="43028">MSHKLRARRAPRRTEGRGVGLTQPRSKSEVSGMFHPTQNYPLARNQPSTTSTVVAAAAATVTTSNTASGALTGCSAPLATTNLRADGDTNSNPYPAGGLPSSVPHSAGRVPHSHSSSAGGALHPPSQSLRRQSLPSPSHVPTNICIPSSLPPTSLHSAQESSKSTISSSCGSIASSSFPSTSGATMTYSPNSSSFSSPTTRQVASSLHPSSPTTANPLKPFFKQSRGRRRATIDVASSLSSLTSFPSFATPPSLTTASSSSSSSSTPFFPPLGLNSYSTSYLASYKRGGLGGTATPPLLSHSLSSSTLGLAMHAPLPSRPLPRASTPPARPGEVSRRQLISDLEETKREEKLKDIADSLTRPRGSALSYVSSKPGAGDVKPTRESDAAEELDPTSNSANSQSLDTTAPSHPDHVHI</sequence>
<feature type="compositionally biased region" description="Polar residues" evidence="1">
    <location>
        <begin position="199"/>
        <end position="216"/>
    </location>
</feature>
<feature type="region of interest" description="Disordered" evidence="1">
    <location>
        <begin position="180"/>
        <end position="229"/>
    </location>
</feature>
<dbReference type="Proteomes" id="UP000324222">
    <property type="component" value="Unassembled WGS sequence"/>
</dbReference>